<dbReference type="EMBL" id="CP041395">
    <property type="protein sequence ID" value="QDM11417.1"/>
    <property type="molecule type" value="Genomic_DNA"/>
</dbReference>
<evidence type="ECO:0000313" key="3">
    <source>
        <dbReference type="EMBL" id="RGX07431.1"/>
    </source>
</evidence>
<dbReference type="Proteomes" id="UP000286031">
    <property type="component" value="Unassembled WGS sequence"/>
</dbReference>
<feature type="domain" description="Immunity protein Imm33" evidence="1">
    <location>
        <begin position="48"/>
        <end position="137"/>
    </location>
</feature>
<reference evidence="5" key="1">
    <citation type="journal article" date="2018" name="J. Anim. Genet.">
        <title>Acquired interbacterial defense systems protect against interspecies antagonism in the human gut microbiome.</title>
        <authorList>
            <person name="Ross B.D."/>
            <person name="Verster A.J."/>
            <person name="Radey M.C."/>
            <person name="Schmidtke D.T."/>
            <person name="Pope C.E."/>
            <person name="Hoffman L.R."/>
            <person name="Hajjar A."/>
            <person name="Peterson S.B."/>
            <person name="Borenstein E."/>
            <person name="Mougous J."/>
        </authorList>
    </citation>
    <scope>NUCLEOTIDE SEQUENCE [LARGE SCALE GENOMIC DNA]</scope>
    <source>
        <strain evidence="5">3725 D1 iv</strain>
    </source>
</reference>
<dbReference type="InterPro" id="IPR018689">
    <property type="entry name" value="Imm33_dom"/>
</dbReference>
<dbReference type="EMBL" id="QSBI01000028">
    <property type="protein sequence ID" value="RGX07431.1"/>
    <property type="molecule type" value="Genomic_DNA"/>
</dbReference>
<dbReference type="Pfam" id="PF09951">
    <property type="entry name" value="Imm33"/>
    <property type="match status" value="1"/>
</dbReference>
<dbReference type="RefSeq" id="WP_050486507.1">
    <property type="nucleotide sequence ID" value="NZ_CAXSRA010000042.1"/>
</dbReference>
<reference evidence="3 4" key="3">
    <citation type="submission" date="2018-08" db="EMBL/GenBank/DDBJ databases">
        <title>A genome reference for cultivated species of the human gut microbiota.</title>
        <authorList>
            <person name="Zou Y."/>
            <person name="Xue W."/>
            <person name="Luo G."/>
        </authorList>
    </citation>
    <scope>NUCLEOTIDE SEQUENCE [LARGE SCALE GENOMIC DNA]</scope>
    <source>
        <strain evidence="3 4">AF04-46</strain>
    </source>
</reference>
<proteinExistence type="predicted"/>
<name>A0A413EK70_BACOV</name>
<accession>A0A413EK70</accession>
<organism evidence="3 4">
    <name type="scientific">Bacteroides ovatus</name>
    <dbReference type="NCBI Taxonomy" id="28116"/>
    <lineage>
        <taxon>Bacteria</taxon>
        <taxon>Pseudomonadati</taxon>
        <taxon>Bacteroidota</taxon>
        <taxon>Bacteroidia</taxon>
        <taxon>Bacteroidales</taxon>
        <taxon>Bacteroidaceae</taxon>
        <taxon>Bacteroides</taxon>
    </lineage>
</organism>
<gene>
    <name evidence="3" type="ORF">DWV35_19165</name>
    <name evidence="2" type="ORF">DYI28_23450</name>
</gene>
<reference evidence="2" key="4">
    <citation type="submission" date="2019-07" db="EMBL/GenBank/DDBJ databases">
        <authorList>
            <person name="Ross B.D."/>
            <person name="Verster A.J."/>
            <person name="Radey M.C."/>
            <person name="Schmidtke D.T."/>
            <person name="Pope C.E."/>
            <person name="Hoffman L.R."/>
            <person name="Hajjar A."/>
            <person name="Peterson S.B."/>
            <person name="Borenstein E."/>
            <person name="Mougous J.D."/>
        </authorList>
    </citation>
    <scope>NUCLEOTIDE SEQUENCE</scope>
    <source>
        <strain evidence="2">3725 D1 iv</strain>
    </source>
</reference>
<sequence>MKIKHLNGAYFRAISSKEIIKMRKEKAFFINGRENEVLLNDWETSDGCIATDRITVDGLPVGYMYREKPEEGDPFERYDSGWRFTAGDESDEYMQTAQNSGIYKLNTICQYDPDIIPLLHAPYGTAYIRNENGEFQKEHFEPLEE</sequence>
<dbReference type="AlphaFoldDB" id="A0A413EK70"/>
<protein>
    <submittedName>
        <fullName evidence="3">DUF2185 domain-containing protein</fullName>
    </submittedName>
</protein>
<evidence type="ECO:0000313" key="2">
    <source>
        <dbReference type="EMBL" id="QDM11417.1"/>
    </source>
</evidence>
<reference evidence="2" key="2">
    <citation type="journal article" date="2018" name="Nature">
        <title>Human gut bacteria contain acquired interbacterial defence systems.</title>
        <authorList>
            <person name="Ross B.D."/>
            <person name="Verster A.J."/>
            <person name="Radey M.C."/>
            <person name="Schmidtke D.T."/>
            <person name="Pope C.E."/>
            <person name="Hoffman L.R."/>
            <person name="Hajjar A."/>
            <person name="Peterson S.B."/>
            <person name="Borenstein E."/>
            <person name="Mougous J."/>
        </authorList>
    </citation>
    <scope>NUCLEOTIDE SEQUENCE</scope>
    <source>
        <strain evidence="2">3725 D1 iv</strain>
    </source>
</reference>
<evidence type="ECO:0000259" key="1">
    <source>
        <dbReference type="Pfam" id="PF09951"/>
    </source>
</evidence>
<evidence type="ECO:0000313" key="5">
    <source>
        <dbReference type="Proteomes" id="UP000318823"/>
    </source>
</evidence>
<dbReference type="PANTHER" id="PTHR38743:SF2">
    <property type="entry name" value="DUF2185 DOMAIN-CONTAINING PROTEIN"/>
    <property type="match status" value="1"/>
</dbReference>
<dbReference type="PANTHER" id="PTHR38743">
    <property type="entry name" value="SIMILAR TO GLYOXYLASE I FAMILY PROTEIN"/>
    <property type="match status" value="1"/>
</dbReference>
<dbReference type="Proteomes" id="UP000318823">
    <property type="component" value="Chromosome"/>
</dbReference>
<evidence type="ECO:0000313" key="4">
    <source>
        <dbReference type="Proteomes" id="UP000286031"/>
    </source>
</evidence>